<dbReference type="AlphaFoldDB" id="A0A1J1LJ61"/>
<keyword evidence="1" id="KW-1133">Transmembrane helix</keyword>
<evidence type="ECO:0000256" key="1">
    <source>
        <dbReference type="SAM" id="Phobius"/>
    </source>
</evidence>
<dbReference type="InterPro" id="IPR021919">
    <property type="entry name" value="CCB1"/>
</dbReference>
<dbReference type="STRING" id="671072.PL9214490184"/>
<keyword evidence="3" id="KW-1185">Reference proteome</keyword>
<proteinExistence type="predicted"/>
<accession>A0A1J1LJ61</accession>
<feature type="transmembrane region" description="Helical" evidence="1">
    <location>
        <begin position="6"/>
        <end position="24"/>
    </location>
</feature>
<sequence>MMIPVIPSTFVLTLLLAIGLFFFVRASTKDRTQQEKLMAEQEADSLLTQIQQYFAARAYRVTKLNREDNQITFEGLVRPSWFLAIFLTLLTAVGLLCLGLVLSMAIPNLGELFWGLVLLSPLAGWFYWKGAKRPEKVSLKLDAVLGQGNQTQSLITVTAHRDELATLKQALHLKPCE</sequence>
<evidence type="ECO:0000313" key="2">
    <source>
        <dbReference type="EMBL" id="CUR32637.1"/>
    </source>
</evidence>
<dbReference type="Pfam" id="PF12046">
    <property type="entry name" value="CCB1"/>
    <property type="match status" value="1"/>
</dbReference>
<organism evidence="2 3">
    <name type="scientific">Planktothrix tepida PCC 9214</name>
    <dbReference type="NCBI Taxonomy" id="671072"/>
    <lineage>
        <taxon>Bacteria</taxon>
        <taxon>Bacillati</taxon>
        <taxon>Cyanobacteriota</taxon>
        <taxon>Cyanophyceae</taxon>
        <taxon>Oscillatoriophycideae</taxon>
        <taxon>Oscillatoriales</taxon>
        <taxon>Microcoleaceae</taxon>
        <taxon>Planktothrix</taxon>
    </lineage>
</organism>
<dbReference type="Proteomes" id="UP000184315">
    <property type="component" value="Unassembled WGS sequence"/>
</dbReference>
<feature type="transmembrane region" description="Helical" evidence="1">
    <location>
        <begin position="112"/>
        <end position="128"/>
    </location>
</feature>
<feature type="transmembrane region" description="Helical" evidence="1">
    <location>
        <begin position="81"/>
        <end position="106"/>
    </location>
</feature>
<dbReference type="EMBL" id="CZDF01000154">
    <property type="protein sequence ID" value="CUR32637.1"/>
    <property type="molecule type" value="Genomic_DNA"/>
</dbReference>
<keyword evidence="1" id="KW-0472">Membrane</keyword>
<gene>
    <name evidence="2" type="ORF">PL9214490184</name>
</gene>
<dbReference type="OrthoDB" id="513241at2"/>
<keyword evidence="1" id="KW-0812">Transmembrane</keyword>
<evidence type="ECO:0000313" key="3">
    <source>
        <dbReference type="Proteomes" id="UP000184315"/>
    </source>
</evidence>
<reference evidence="3" key="1">
    <citation type="submission" date="2015-10" db="EMBL/GenBank/DDBJ databases">
        <authorList>
            <person name="Regsiter A."/>
            <person name="william w."/>
        </authorList>
    </citation>
    <scope>NUCLEOTIDE SEQUENCE [LARGE SCALE GENOMIC DNA]</scope>
</reference>
<name>A0A1J1LJ61_9CYAN</name>
<evidence type="ECO:0008006" key="4">
    <source>
        <dbReference type="Google" id="ProtNLM"/>
    </source>
</evidence>
<dbReference type="PANTHER" id="PTHR35302:SF1">
    <property type="entry name" value="PROTEIN COFACTOR ASSEMBLY OF COMPLEX C SUBUNIT B CCB1, CHLOROPLASTIC"/>
    <property type="match status" value="1"/>
</dbReference>
<protein>
    <recommendedName>
        <fullName evidence="4">Cofactor assembly of complex C subunit B</fullName>
    </recommendedName>
</protein>
<dbReference type="PANTHER" id="PTHR35302">
    <property type="match status" value="1"/>
</dbReference>
<dbReference type="RefSeq" id="WP_072719357.1">
    <property type="nucleotide sequence ID" value="NZ_LN889801.1"/>
</dbReference>